<feature type="region of interest" description="Disordered" evidence="13">
    <location>
        <begin position="339"/>
        <end position="390"/>
    </location>
</feature>
<dbReference type="Proteomes" id="UP001489004">
    <property type="component" value="Unassembled WGS sequence"/>
</dbReference>
<dbReference type="InterPro" id="IPR009011">
    <property type="entry name" value="Man6P_isomerase_rcpt-bd_dom_sf"/>
</dbReference>
<evidence type="ECO:0000256" key="7">
    <source>
        <dbReference type="ARBA" id="ARBA00022729"/>
    </source>
</evidence>
<evidence type="ECO:0000313" key="17">
    <source>
        <dbReference type="Proteomes" id="UP001489004"/>
    </source>
</evidence>
<keyword evidence="8" id="KW-0560">Oxidoreductase</keyword>
<feature type="compositionally biased region" description="Basic and acidic residues" evidence="13">
    <location>
        <begin position="358"/>
        <end position="367"/>
    </location>
</feature>
<dbReference type="PROSITE" id="PS51914">
    <property type="entry name" value="MRH"/>
    <property type="match status" value="1"/>
</dbReference>
<dbReference type="GO" id="GO:0042744">
    <property type="term" value="P:hydrogen peroxide catabolic process"/>
    <property type="evidence" value="ECO:0007669"/>
    <property type="project" value="UniProtKB-KW"/>
</dbReference>
<evidence type="ECO:0000256" key="2">
    <source>
        <dbReference type="ARBA" id="ARBA00005329"/>
    </source>
</evidence>
<dbReference type="Pfam" id="PF07915">
    <property type="entry name" value="PRKCSH"/>
    <property type="match status" value="1"/>
</dbReference>
<evidence type="ECO:0000256" key="8">
    <source>
        <dbReference type="ARBA" id="ARBA00023002"/>
    </source>
</evidence>
<keyword evidence="5" id="KW-0349">Heme</keyword>
<feature type="region of interest" description="Disordered" evidence="13">
    <location>
        <begin position="301"/>
        <end position="322"/>
    </location>
</feature>
<dbReference type="InterPro" id="IPR010582">
    <property type="entry name" value="Catalase_immune_responsive"/>
</dbReference>
<gene>
    <name evidence="16" type="ORF">WJX72_009344</name>
</gene>
<dbReference type="SUPFAM" id="SSF56634">
    <property type="entry name" value="Heme-dependent catalase-like"/>
    <property type="match status" value="1"/>
</dbReference>
<evidence type="ECO:0000256" key="13">
    <source>
        <dbReference type="SAM" id="MobiDB-lite"/>
    </source>
</evidence>
<keyword evidence="4" id="KW-0575">Peroxidase</keyword>
<evidence type="ECO:0000256" key="14">
    <source>
        <dbReference type="SAM" id="SignalP"/>
    </source>
</evidence>
<dbReference type="InterPro" id="IPR011614">
    <property type="entry name" value="Catalase_core"/>
</dbReference>
<dbReference type="GO" id="GO:0046872">
    <property type="term" value="F:metal ion binding"/>
    <property type="evidence" value="ECO:0007669"/>
    <property type="project" value="UniProtKB-KW"/>
</dbReference>
<name>A0AAW1PYK1_9CHLO</name>
<keyword evidence="17" id="KW-1185">Reference proteome</keyword>
<dbReference type="Pfam" id="PF06628">
    <property type="entry name" value="Catalase-rel"/>
    <property type="match status" value="1"/>
</dbReference>
<organism evidence="16 17">
    <name type="scientific">[Myrmecia] bisecta</name>
    <dbReference type="NCBI Taxonomy" id="41462"/>
    <lineage>
        <taxon>Eukaryota</taxon>
        <taxon>Viridiplantae</taxon>
        <taxon>Chlorophyta</taxon>
        <taxon>core chlorophytes</taxon>
        <taxon>Trebouxiophyceae</taxon>
        <taxon>Trebouxiales</taxon>
        <taxon>Trebouxiaceae</taxon>
        <taxon>Myrmecia</taxon>
    </lineage>
</organism>
<dbReference type="EMBL" id="JALJOR010000007">
    <property type="protein sequence ID" value="KAK9814659.1"/>
    <property type="molecule type" value="Genomic_DNA"/>
</dbReference>
<dbReference type="CDD" id="cd08154">
    <property type="entry name" value="catalase_clade_1"/>
    <property type="match status" value="1"/>
</dbReference>
<dbReference type="InterPro" id="IPR020835">
    <property type="entry name" value="Catalase_sf"/>
</dbReference>
<dbReference type="Gene3D" id="2.70.130.10">
    <property type="entry name" value="Mannose-6-phosphate receptor binding domain"/>
    <property type="match status" value="1"/>
</dbReference>
<keyword evidence="7 14" id="KW-0732">Signal</keyword>
<comment type="caution">
    <text evidence="16">The sequence shown here is derived from an EMBL/GenBank/DDBJ whole genome shotgun (WGS) entry which is preliminary data.</text>
</comment>
<dbReference type="GO" id="GO:0042542">
    <property type="term" value="P:response to hydrogen peroxide"/>
    <property type="evidence" value="ECO:0007669"/>
    <property type="project" value="TreeGrafter"/>
</dbReference>
<dbReference type="AlphaFoldDB" id="A0AAW1PYK1"/>
<feature type="domain" description="MRH" evidence="15">
    <location>
        <begin position="116"/>
        <end position="235"/>
    </location>
</feature>
<keyword evidence="10" id="KW-1015">Disulfide bond</keyword>
<dbReference type="GO" id="GO:0012505">
    <property type="term" value="C:endomembrane system"/>
    <property type="evidence" value="ECO:0007669"/>
    <property type="project" value="UniProtKB-ARBA"/>
</dbReference>
<comment type="cofactor">
    <cofactor evidence="1">
        <name>heme</name>
        <dbReference type="ChEBI" id="CHEBI:30413"/>
    </cofactor>
</comment>
<dbReference type="GO" id="GO:0004096">
    <property type="term" value="F:catalase activity"/>
    <property type="evidence" value="ECO:0007669"/>
    <property type="project" value="UniProtKB-EC"/>
</dbReference>
<keyword evidence="11" id="KW-0376">Hydrogen peroxide</keyword>
<dbReference type="SUPFAM" id="SSF50911">
    <property type="entry name" value="Mannose 6-phosphate receptor domain"/>
    <property type="match status" value="1"/>
</dbReference>
<dbReference type="Gene3D" id="2.40.180.10">
    <property type="entry name" value="Catalase core domain"/>
    <property type="match status" value="1"/>
</dbReference>
<dbReference type="EC" id="1.11.1.6" evidence="3"/>
<protein>
    <recommendedName>
        <fullName evidence="3">catalase</fullName>
        <ecNumber evidence="3">1.11.1.6</ecNumber>
    </recommendedName>
</protein>
<comment type="similarity">
    <text evidence="2">Belongs to the catalase family.</text>
</comment>
<evidence type="ECO:0000256" key="12">
    <source>
        <dbReference type="ARBA" id="ARBA00049254"/>
    </source>
</evidence>
<dbReference type="PROSITE" id="PS51402">
    <property type="entry name" value="CATALASE_3"/>
    <property type="match status" value="1"/>
</dbReference>
<dbReference type="InterPro" id="IPR018028">
    <property type="entry name" value="Catalase"/>
</dbReference>
<dbReference type="InterPro" id="IPR012913">
    <property type="entry name" value="OS9-like_dom"/>
</dbReference>
<dbReference type="PANTHER" id="PTHR11465:SF23">
    <property type="entry name" value="CATALASE-2"/>
    <property type="match status" value="1"/>
</dbReference>
<dbReference type="PANTHER" id="PTHR11465">
    <property type="entry name" value="CATALASE"/>
    <property type="match status" value="1"/>
</dbReference>
<evidence type="ECO:0000256" key="6">
    <source>
        <dbReference type="ARBA" id="ARBA00022723"/>
    </source>
</evidence>
<dbReference type="Pfam" id="PF00199">
    <property type="entry name" value="Catalase"/>
    <property type="match status" value="1"/>
</dbReference>
<evidence type="ECO:0000256" key="4">
    <source>
        <dbReference type="ARBA" id="ARBA00022559"/>
    </source>
</evidence>
<reference evidence="16 17" key="1">
    <citation type="journal article" date="2024" name="Nat. Commun.">
        <title>Phylogenomics reveals the evolutionary origins of lichenization in chlorophyte algae.</title>
        <authorList>
            <person name="Puginier C."/>
            <person name="Libourel C."/>
            <person name="Otte J."/>
            <person name="Skaloud P."/>
            <person name="Haon M."/>
            <person name="Grisel S."/>
            <person name="Petersen M."/>
            <person name="Berrin J.G."/>
            <person name="Delaux P.M."/>
            <person name="Dal Grande F."/>
            <person name="Keller J."/>
        </authorList>
    </citation>
    <scope>NUCLEOTIDE SEQUENCE [LARGE SCALE GENOMIC DNA]</scope>
    <source>
        <strain evidence="16 17">SAG 2043</strain>
    </source>
</reference>
<evidence type="ECO:0000256" key="5">
    <source>
        <dbReference type="ARBA" id="ARBA00022617"/>
    </source>
</evidence>
<dbReference type="GO" id="GO:0020037">
    <property type="term" value="F:heme binding"/>
    <property type="evidence" value="ECO:0007669"/>
    <property type="project" value="InterPro"/>
</dbReference>
<evidence type="ECO:0000256" key="9">
    <source>
        <dbReference type="ARBA" id="ARBA00023004"/>
    </source>
</evidence>
<evidence type="ECO:0000256" key="10">
    <source>
        <dbReference type="ARBA" id="ARBA00023157"/>
    </source>
</evidence>
<evidence type="ECO:0000256" key="1">
    <source>
        <dbReference type="ARBA" id="ARBA00001971"/>
    </source>
</evidence>
<evidence type="ECO:0000256" key="11">
    <source>
        <dbReference type="ARBA" id="ARBA00023324"/>
    </source>
</evidence>
<evidence type="ECO:0000259" key="15">
    <source>
        <dbReference type="PROSITE" id="PS51914"/>
    </source>
</evidence>
<evidence type="ECO:0000313" key="16">
    <source>
        <dbReference type="EMBL" id="KAK9814659.1"/>
    </source>
</evidence>
<dbReference type="SMART" id="SM01060">
    <property type="entry name" value="Catalase"/>
    <property type="match status" value="1"/>
</dbReference>
<keyword evidence="6" id="KW-0479">Metal-binding</keyword>
<dbReference type="FunFam" id="2.40.180.10:FF:000002">
    <property type="entry name" value="Catalase"/>
    <property type="match status" value="1"/>
</dbReference>
<feature type="signal peptide" evidence="14">
    <location>
        <begin position="1"/>
        <end position="21"/>
    </location>
</feature>
<accession>A0AAW1PYK1</accession>
<keyword evidence="9" id="KW-0408">Iron</keyword>
<comment type="catalytic activity">
    <reaction evidence="12">
        <text>2 H2O2 = O2 + 2 H2O</text>
        <dbReference type="Rhea" id="RHEA:20309"/>
        <dbReference type="ChEBI" id="CHEBI:15377"/>
        <dbReference type="ChEBI" id="CHEBI:15379"/>
        <dbReference type="ChEBI" id="CHEBI:16240"/>
        <dbReference type="EC" id="1.11.1.6"/>
    </reaction>
</comment>
<dbReference type="GO" id="GO:0005737">
    <property type="term" value="C:cytoplasm"/>
    <property type="evidence" value="ECO:0007669"/>
    <property type="project" value="UniProtKB-ARBA"/>
</dbReference>
<sequence>MVPGRALVVTVALLCLAAARAADVIPDTPPSFDDDAPETQYVIVVDTEGDVPAPEPPDGSKRVLMTDKTGRRFTCILPPADGSEAERGQGSRQMLAKHKSLDEEKPPSHYLDALAGLCFYRIEDWWTYEYCYKKHVRQFHKDKDVVESEYSLGTFDADQSDANTVQVLDASGVTEVKYVSNMYTNGEPCDITGQHRETEVRYLCSEDGQDQIASIKEPATCHYLLTLHTPRLCKHPQFHLPEPPLAHIVCIPYDPDPKPAAGVRLEDAMDKAAAADVPVTASESGGHGSMEHNDAASFEASLASGSGHGNAQQPPAGMGKPARHADIDYEALLGQDEVSSPLHLSPGSEGGSGVAEAEDVRNKDHAKSRTVTTNTGAPVASNDHSLTAGPRGPVLLEDYHLLEKLGQFNREKIPERVVHARGMTAKGYFEVTHDVSHLTAAKFLNGVGKKTPVAARFSTVVHERGSPESLRDVRGFSVKFYSEEGNWDFVGNDIPVFFIRDGFKFPDLVHALRPNPRNHIQEGWRALDFLAHHPESTHILTWLLDDNGIPKDWRHMEGFGVNTFKLVTADGQERLCKFHWRPTCGAEFLTDEDAKAVGEDNMRHSHATHDLFNAIQDGKYPEWSFYVQVIEPEDEDKFEFDPLDATKVWPEDRFPLIPVGKMVLNENIGNFHNESEQIAFSPGISVPGIAMSNDKLLQSRIHAYSDTQRYRLGANYQQLPINAPKCPYHNNHHDGAMNFGQTSEEVNYWPSLSENQGPVDAGRGDINLSKESLAGAERTKENIPKTNDFQQAGERWRQMDQGRRERFLKHIVSWMTEPKCNQRVRDVWVSYWSQCDEELGQIIAKRVQEMTGGKAGSPADANHAATKA</sequence>
<proteinExistence type="inferred from homology"/>
<dbReference type="InterPro" id="IPR044865">
    <property type="entry name" value="MRH_dom"/>
</dbReference>
<dbReference type="PRINTS" id="PR00067">
    <property type="entry name" value="CATALASE"/>
</dbReference>
<feature type="chain" id="PRO_5043508817" description="catalase" evidence="14">
    <location>
        <begin position="22"/>
        <end position="868"/>
    </location>
</feature>
<evidence type="ECO:0000256" key="3">
    <source>
        <dbReference type="ARBA" id="ARBA00012314"/>
    </source>
</evidence>